<dbReference type="PANTHER" id="PTHR10434">
    <property type="entry name" value="1-ACYL-SN-GLYCEROL-3-PHOSPHATE ACYLTRANSFERASE"/>
    <property type="match status" value="1"/>
</dbReference>
<evidence type="ECO:0000256" key="1">
    <source>
        <dbReference type="ARBA" id="ARBA00005189"/>
    </source>
</evidence>
<dbReference type="HOGENOM" id="CLU_027938_8_1_6"/>
<evidence type="ECO:0000313" key="6">
    <source>
        <dbReference type="Proteomes" id="UP000008632"/>
    </source>
</evidence>
<organism evidence="5 6">
    <name type="scientific">Pseudoxanthomonas suwonensis (strain 11-1)</name>
    <dbReference type="NCBI Taxonomy" id="743721"/>
    <lineage>
        <taxon>Bacteria</taxon>
        <taxon>Pseudomonadati</taxon>
        <taxon>Pseudomonadota</taxon>
        <taxon>Gammaproteobacteria</taxon>
        <taxon>Lysobacterales</taxon>
        <taxon>Lysobacteraceae</taxon>
        <taxon>Pseudoxanthomonas</taxon>
    </lineage>
</organism>
<dbReference type="SMART" id="SM00563">
    <property type="entry name" value="PlsC"/>
    <property type="match status" value="1"/>
</dbReference>
<dbReference type="eggNOG" id="COG0204">
    <property type="taxonomic scope" value="Bacteria"/>
</dbReference>
<dbReference type="KEGG" id="psu:Psesu_0501"/>
<dbReference type="GO" id="GO:0006654">
    <property type="term" value="P:phosphatidic acid biosynthetic process"/>
    <property type="evidence" value="ECO:0007669"/>
    <property type="project" value="TreeGrafter"/>
</dbReference>
<feature type="domain" description="Phospholipid/glycerol acyltransferase" evidence="4">
    <location>
        <begin position="30"/>
        <end position="151"/>
    </location>
</feature>
<dbReference type="Proteomes" id="UP000008632">
    <property type="component" value="Chromosome"/>
</dbReference>
<dbReference type="EMBL" id="CP002446">
    <property type="protein sequence ID" value="ADV26359.1"/>
    <property type="molecule type" value="Genomic_DNA"/>
</dbReference>
<dbReference type="SUPFAM" id="SSF69593">
    <property type="entry name" value="Glycerol-3-phosphate (1)-acyltransferase"/>
    <property type="match status" value="1"/>
</dbReference>
<gene>
    <name evidence="5" type="ordered locus">Psesu_0501</name>
</gene>
<dbReference type="AlphaFoldDB" id="E6WQB0"/>
<keyword evidence="3 5" id="KW-0012">Acyltransferase</keyword>
<evidence type="ECO:0000256" key="3">
    <source>
        <dbReference type="ARBA" id="ARBA00023315"/>
    </source>
</evidence>
<accession>E6WQB0</accession>
<reference evidence="5 6" key="1">
    <citation type="submission" date="2011-01" db="EMBL/GenBank/DDBJ databases">
        <title>Complete sequence of Pseudoxanthomonas suwonensis 11-1.</title>
        <authorList>
            <consortium name="US DOE Joint Genome Institute"/>
            <person name="Lucas S."/>
            <person name="Copeland A."/>
            <person name="Lapidus A."/>
            <person name="Cheng J.-F."/>
            <person name="Goodwin L."/>
            <person name="Pitluck S."/>
            <person name="Teshima H."/>
            <person name="Detter J.C."/>
            <person name="Han C."/>
            <person name="Tapia R."/>
            <person name="Land M."/>
            <person name="Hauser L."/>
            <person name="Kyrpides N."/>
            <person name="Ivanova N."/>
            <person name="Ovchinnikova G."/>
            <person name="Siebers A.K."/>
            <person name="Allgaier M."/>
            <person name="Thelen M.P."/>
            <person name="Hugenholtz P."/>
            <person name="Gladden J."/>
            <person name="Woyke T."/>
        </authorList>
    </citation>
    <scope>NUCLEOTIDE SEQUENCE [LARGE SCALE GENOMIC DNA]</scope>
    <source>
        <strain evidence="6">11-1</strain>
    </source>
</reference>
<proteinExistence type="predicted"/>
<dbReference type="RefSeq" id="WP_013534189.1">
    <property type="nucleotide sequence ID" value="NC_014924.1"/>
</dbReference>
<keyword evidence="2 5" id="KW-0808">Transferase</keyword>
<evidence type="ECO:0000256" key="2">
    <source>
        <dbReference type="ARBA" id="ARBA00022679"/>
    </source>
</evidence>
<name>E6WQB0_PSEUU</name>
<dbReference type="PANTHER" id="PTHR10434:SF11">
    <property type="entry name" value="1-ACYL-SN-GLYCEROL-3-PHOSPHATE ACYLTRANSFERASE"/>
    <property type="match status" value="1"/>
</dbReference>
<evidence type="ECO:0000313" key="5">
    <source>
        <dbReference type="EMBL" id="ADV26359.1"/>
    </source>
</evidence>
<comment type="pathway">
    <text evidence="1">Lipid metabolism.</text>
</comment>
<protein>
    <submittedName>
        <fullName evidence="5">Phospholipid/glycerol acyltransferase</fullName>
    </submittedName>
</protein>
<keyword evidence="6" id="KW-1185">Reference proteome</keyword>
<dbReference type="STRING" id="743721.Psesu_0501"/>
<dbReference type="InterPro" id="IPR002123">
    <property type="entry name" value="Plipid/glycerol_acylTrfase"/>
</dbReference>
<dbReference type="CDD" id="cd07989">
    <property type="entry name" value="LPLAT_AGPAT-like"/>
    <property type="match status" value="1"/>
</dbReference>
<dbReference type="Pfam" id="PF01553">
    <property type="entry name" value="Acyltransferase"/>
    <property type="match status" value="1"/>
</dbReference>
<sequence length="203" mass="22283">MIDALLVAASKALVGAYPRWIGCAPEPRQRIYFANHASHLDTVALWSALPPALRRQTRPVAARDYWGKGALRRLVAGRGLNAVLIDRNREQPGADPLAPLREALERGDSLILFPEGTRNAELELLPFRAGLYHLAAQYPQVEPVAVYLDNARRSMPKGSLLPVPLICTVRFGAPLPLLPGEDKAGYLERAREAVRALAPATTW</sequence>
<dbReference type="GO" id="GO:0003841">
    <property type="term" value="F:1-acylglycerol-3-phosphate O-acyltransferase activity"/>
    <property type="evidence" value="ECO:0007669"/>
    <property type="project" value="TreeGrafter"/>
</dbReference>
<evidence type="ECO:0000259" key="4">
    <source>
        <dbReference type="SMART" id="SM00563"/>
    </source>
</evidence>